<protein>
    <submittedName>
        <fullName evidence="1">Uncharacterized protein</fullName>
    </submittedName>
</protein>
<reference evidence="1 2" key="1">
    <citation type="journal article" date="2018" name="Mol. Genet. Genomics">
        <title>The red deer Cervus elaphus genome CerEla1.0: sequencing, annotating, genes, and chromosomes.</title>
        <authorList>
            <person name="Bana N.A."/>
            <person name="Nyiri A."/>
            <person name="Nagy J."/>
            <person name="Frank K."/>
            <person name="Nagy T."/>
            <person name="Steger V."/>
            <person name="Schiller M."/>
            <person name="Lakatos P."/>
            <person name="Sugar L."/>
            <person name="Horn P."/>
            <person name="Barta E."/>
            <person name="Orosz L."/>
        </authorList>
    </citation>
    <scope>NUCLEOTIDE SEQUENCE [LARGE SCALE GENOMIC DNA]</scope>
    <source>
        <strain evidence="1">Hungarian</strain>
    </source>
</reference>
<gene>
    <name evidence="1" type="ORF">Celaphus_00002412</name>
</gene>
<comment type="caution">
    <text evidence="1">The sequence shown here is derived from an EMBL/GenBank/DDBJ whole genome shotgun (WGS) entry which is preliminary data.</text>
</comment>
<dbReference type="AlphaFoldDB" id="A0A212CFL2"/>
<evidence type="ECO:0000313" key="1">
    <source>
        <dbReference type="EMBL" id="OWK04777.1"/>
    </source>
</evidence>
<dbReference type="EMBL" id="MKHE01000020">
    <property type="protein sequence ID" value="OWK04777.1"/>
    <property type="molecule type" value="Genomic_DNA"/>
</dbReference>
<feature type="non-terminal residue" evidence="1">
    <location>
        <position position="133"/>
    </location>
</feature>
<accession>A0A212CFL2</accession>
<proteinExistence type="predicted"/>
<evidence type="ECO:0000313" key="2">
    <source>
        <dbReference type="Proteomes" id="UP000242450"/>
    </source>
</evidence>
<sequence length="133" mass="15396">MERSDFNLFRNPTAPAASVNTCTVHPAARPQPPSRCHCGPHCVSRPPFSMSRCPPFCHHTFREFLKMLTVWQVLEELHCLLLQQEGRMKHEDAVQIRKQKQHGVCNIKQLLYLENITLKRVYAAKTSMVNRTE</sequence>
<dbReference type="Proteomes" id="UP000242450">
    <property type="component" value="Chromosome 20"/>
</dbReference>
<keyword evidence="2" id="KW-1185">Reference proteome</keyword>
<organism evidence="1 2">
    <name type="scientific">Cervus elaphus hippelaphus</name>
    <name type="common">European red deer</name>
    <dbReference type="NCBI Taxonomy" id="46360"/>
    <lineage>
        <taxon>Eukaryota</taxon>
        <taxon>Metazoa</taxon>
        <taxon>Chordata</taxon>
        <taxon>Craniata</taxon>
        <taxon>Vertebrata</taxon>
        <taxon>Euteleostomi</taxon>
        <taxon>Mammalia</taxon>
        <taxon>Eutheria</taxon>
        <taxon>Laurasiatheria</taxon>
        <taxon>Artiodactyla</taxon>
        <taxon>Ruminantia</taxon>
        <taxon>Pecora</taxon>
        <taxon>Cervidae</taxon>
        <taxon>Cervinae</taxon>
        <taxon>Cervus</taxon>
    </lineage>
</organism>
<name>A0A212CFL2_CEREH</name>